<dbReference type="PANTHER" id="PTHR23048">
    <property type="entry name" value="MYOSIN LIGHT CHAIN 1, 3"/>
    <property type="match status" value="1"/>
</dbReference>
<dbReference type="GO" id="GO:0016460">
    <property type="term" value="C:myosin II complex"/>
    <property type="evidence" value="ECO:0007669"/>
    <property type="project" value="TreeGrafter"/>
</dbReference>
<proteinExistence type="predicted"/>
<reference evidence="3" key="1">
    <citation type="submission" date="2021-02" db="EMBL/GenBank/DDBJ databases">
        <authorList>
            <person name="Nowell W R."/>
        </authorList>
    </citation>
    <scope>NUCLEOTIDE SEQUENCE</scope>
</reference>
<evidence type="ECO:0000259" key="2">
    <source>
        <dbReference type="PROSITE" id="PS50222"/>
    </source>
</evidence>
<evidence type="ECO:0000313" key="4">
    <source>
        <dbReference type="Proteomes" id="UP000681720"/>
    </source>
</evidence>
<evidence type="ECO:0000256" key="1">
    <source>
        <dbReference type="ARBA" id="ARBA00022737"/>
    </source>
</evidence>
<dbReference type="InterPro" id="IPR011992">
    <property type="entry name" value="EF-hand-dom_pair"/>
</dbReference>
<dbReference type="PANTHER" id="PTHR23048:SF49">
    <property type="entry name" value="FI08416P-RELATED"/>
    <property type="match status" value="1"/>
</dbReference>
<organism evidence="3 4">
    <name type="scientific">Rotaria magnacalcarata</name>
    <dbReference type="NCBI Taxonomy" id="392030"/>
    <lineage>
        <taxon>Eukaryota</taxon>
        <taxon>Metazoa</taxon>
        <taxon>Spiralia</taxon>
        <taxon>Gnathifera</taxon>
        <taxon>Rotifera</taxon>
        <taxon>Eurotatoria</taxon>
        <taxon>Bdelloidea</taxon>
        <taxon>Philodinida</taxon>
        <taxon>Philodinidae</taxon>
        <taxon>Rotaria</taxon>
    </lineage>
</organism>
<dbReference type="Gene3D" id="1.10.238.10">
    <property type="entry name" value="EF-hand"/>
    <property type="match status" value="1"/>
</dbReference>
<feature type="non-terminal residue" evidence="3">
    <location>
        <position position="61"/>
    </location>
</feature>
<comment type="caution">
    <text evidence="3">The sequence shown here is derived from an EMBL/GenBank/DDBJ whole genome shotgun (WGS) entry which is preliminary data.</text>
</comment>
<dbReference type="CDD" id="cd00051">
    <property type="entry name" value="EFh"/>
    <property type="match status" value="1"/>
</dbReference>
<dbReference type="Pfam" id="PF13405">
    <property type="entry name" value="EF-hand_6"/>
    <property type="match status" value="1"/>
</dbReference>
<dbReference type="SUPFAM" id="SSF47473">
    <property type="entry name" value="EF-hand"/>
    <property type="match status" value="1"/>
</dbReference>
<dbReference type="PROSITE" id="PS50222">
    <property type="entry name" value="EF_HAND_2"/>
    <property type="match status" value="1"/>
</dbReference>
<gene>
    <name evidence="3" type="ORF">GIL414_LOCUS58786</name>
</gene>
<dbReference type="InterPro" id="IPR002048">
    <property type="entry name" value="EF_hand_dom"/>
</dbReference>
<name>A0A8S3E4Q5_9BILA</name>
<dbReference type="EMBL" id="CAJOBJ010219040">
    <property type="protein sequence ID" value="CAF5028869.1"/>
    <property type="molecule type" value="Genomic_DNA"/>
</dbReference>
<evidence type="ECO:0000313" key="3">
    <source>
        <dbReference type="EMBL" id="CAF5028869.1"/>
    </source>
</evidence>
<feature type="domain" description="EF-hand" evidence="2">
    <location>
        <begin position="5"/>
        <end position="40"/>
    </location>
</feature>
<protein>
    <recommendedName>
        <fullName evidence="2">EF-hand domain-containing protein</fullName>
    </recommendedName>
</protein>
<accession>A0A8S3E4Q5</accession>
<dbReference type="GO" id="GO:0005509">
    <property type="term" value="F:calcium ion binding"/>
    <property type="evidence" value="ECO:0007669"/>
    <property type="project" value="InterPro"/>
</dbReference>
<dbReference type="FunFam" id="1.10.238.10:FF:000003">
    <property type="entry name" value="Calmodulin A"/>
    <property type="match status" value="1"/>
</dbReference>
<keyword evidence="1" id="KW-0677">Repeat</keyword>
<dbReference type="InterPro" id="IPR050230">
    <property type="entry name" value="CALM/Myosin/TropC-like"/>
</dbReference>
<dbReference type="Proteomes" id="UP000681720">
    <property type="component" value="Unassembled WGS sequence"/>
</dbReference>
<feature type="non-terminal residue" evidence="3">
    <location>
        <position position="1"/>
    </location>
</feature>
<dbReference type="AlphaFoldDB" id="A0A8S3E4Q5"/>
<sequence length="61" mass="6850">KESVAPAEEFADGLRVFDKDGNGLIPATELRHLLTTLGERLTDDEVEQLIYEFEDKQGMVV</sequence>